<evidence type="ECO:0000313" key="5">
    <source>
        <dbReference type="EMBL" id="CAG5127201.1"/>
    </source>
</evidence>
<protein>
    <submittedName>
        <fullName evidence="5">Uncharacterized protein</fullName>
    </submittedName>
</protein>
<reference evidence="5" key="1">
    <citation type="submission" date="2021-04" db="EMBL/GenBank/DDBJ databases">
        <authorList>
            <consortium name="Molecular Ecology Group"/>
        </authorList>
    </citation>
    <scope>NUCLEOTIDE SEQUENCE</scope>
</reference>
<evidence type="ECO:0000256" key="2">
    <source>
        <dbReference type="ARBA" id="ARBA00010703"/>
    </source>
</evidence>
<dbReference type="InterPro" id="IPR015915">
    <property type="entry name" value="Kelch-typ_b-propeller"/>
</dbReference>
<evidence type="ECO:0000313" key="6">
    <source>
        <dbReference type="Proteomes" id="UP000678393"/>
    </source>
</evidence>
<dbReference type="Gene3D" id="2.120.10.80">
    <property type="entry name" value="Kelch-type beta propeller"/>
    <property type="match status" value="2"/>
</dbReference>
<dbReference type="GO" id="GO:0030488">
    <property type="term" value="P:tRNA methylation"/>
    <property type="evidence" value="ECO:0007669"/>
    <property type="project" value="TreeGrafter"/>
</dbReference>
<comment type="similarity">
    <text evidence="2">Belongs to the methyltransferase superfamily. LCMT family.</text>
</comment>
<dbReference type="PANTHER" id="PTHR46529">
    <property type="entry name" value="TRNA WYBUTOSINE-SYNTHESIZING PROTEIN 4"/>
    <property type="match status" value="1"/>
</dbReference>
<comment type="caution">
    <text evidence="5">The sequence shown here is derived from an EMBL/GenBank/DDBJ whole genome shotgun (WGS) entry which is preliminary data.</text>
</comment>
<feature type="region of interest" description="Disordered" evidence="4">
    <location>
        <begin position="199"/>
        <end position="250"/>
    </location>
</feature>
<dbReference type="SUPFAM" id="SSF53335">
    <property type="entry name" value="S-adenosyl-L-methionine-dependent methyltransferases"/>
    <property type="match status" value="1"/>
</dbReference>
<dbReference type="SUPFAM" id="SSF117281">
    <property type="entry name" value="Kelch motif"/>
    <property type="match status" value="2"/>
</dbReference>
<evidence type="ECO:0000256" key="4">
    <source>
        <dbReference type="SAM" id="MobiDB-lite"/>
    </source>
</evidence>
<dbReference type="GO" id="GO:0008175">
    <property type="term" value="F:tRNA methyltransferase activity"/>
    <property type="evidence" value="ECO:0007669"/>
    <property type="project" value="TreeGrafter"/>
</dbReference>
<proteinExistence type="inferred from homology"/>
<organism evidence="5 6">
    <name type="scientific">Candidula unifasciata</name>
    <dbReference type="NCBI Taxonomy" id="100452"/>
    <lineage>
        <taxon>Eukaryota</taxon>
        <taxon>Metazoa</taxon>
        <taxon>Spiralia</taxon>
        <taxon>Lophotrochozoa</taxon>
        <taxon>Mollusca</taxon>
        <taxon>Gastropoda</taxon>
        <taxon>Heterobranchia</taxon>
        <taxon>Euthyneura</taxon>
        <taxon>Panpulmonata</taxon>
        <taxon>Eupulmonata</taxon>
        <taxon>Stylommatophora</taxon>
        <taxon>Helicina</taxon>
        <taxon>Helicoidea</taxon>
        <taxon>Geomitridae</taxon>
        <taxon>Candidula</taxon>
    </lineage>
</organism>
<feature type="compositionally biased region" description="Low complexity" evidence="4">
    <location>
        <begin position="224"/>
        <end position="249"/>
    </location>
</feature>
<accession>A0A8S3ZK82</accession>
<dbReference type="AlphaFoldDB" id="A0A8S3ZK82"/>
<feature type="non-terminal residue" evidence="5">
    <location>
        <position position="1"/>
    </location>
</feature>
<evidence type="ECO:0000256" key="1">
    <source>
        <dbReference type="ARBA" id="ARBA00004797"/>
    </source>
</evidence>
<name>A0A8S3ZK82_9EUPU</name>
<dbReference type="OrthoDB" id="203237at2759"/>
<dbReference type="Proteomes" id="UP000678393">
    <property type="component" value="Unassembled WGS sequence"/>
</dbReference>
<gene>
    <name evidence="5" type="ORF">CUNI_LOCUS12759</name>
</gene>
<comment type="pathway">
    <text evidence="1">tRNA modification; wybutosine-tRNA(Phe) biosynthesis.</text>
</comment>
<keyword evidence="3" id="KW-0949">S-adenosyl-L-methionine</keyword>
<sequence length="526" mass="57866">GWAWCEVLDMNTFYYYHIPASERRRIESLETFDEYEELNLKYSHYFILTASTVSLNRSLIGEGVFPPAVNCYPPISNIVSINRLAENAQSVRRFGHASSLVQGRYAVSTGGFGEIDGRHQRLTEITVTDMQTFQSSHILCCPTDLQCSRMHHASVSLSDGATFLIGGRQSPYFMCNQMLKICLNVVPEQGDLTQKFEDKHCSDHSADDNKQNLPPGVASNVRATGQSTGGSHQSSTLTESSVSSQSTTDLTRELGDTHLEKPGCDSRTCDHVQSSFPCDSNLDPESAHQENGSDSDFSCSFHMGCVHISVVNQKGGVPRERWRHAATDVVINGQEKIFLHGGKTKTGEVLGDSYLFDPFSHVWEQLSCVGDVPGALHSHCVSHWNGQVVLTGGLNVASLPSEDVFLLNLTTKIWEKLPITGNFYARYSHTSHLVHEDILLLVGGVNLHHPPPGVAVINLRTRKALEFALPEQDKSSLLMFHRHTSVKLDEDKIVVLGGGGNCFSFGTHLNRTPVVLGVGSCIDSVR</sequence>
<dbReference type="EMBL" id="CAJHNH020002607">
    <property type="protein sequence ID" value="CAG5127201.1"/>
    <property type="molecule type" value="Genomic_DNA"/>
</dbReference>
<dbReference type="PANTHER" id="PTHR46529:SF1">
    <property type="entry name" value="TRNA WYBUTOSINE-SYNTHESIZING PROTEIN 4"/>
    <property type="match status" value="1"/>
</dbReference>
<dbReference type="InterPro" id="IPR029063">
    <property type="entry name" value="SAM-dependent_MTases_sf"/>
</dbReference>
<dbReference type="Pfam" id="PF24681">
    <property type="entry name" value="Kelch_KLHDC2_KLHL20_DRC7"/>
    <property type="match status" value="1"/>
</dbReference>
<evidence type="ECO:0000256" key="3">
    <source>
        <dbReference type="ARBA" id="ARBA00022691"/>
    </source>
</evidence>
<dbReference type="Gene3D" id="3.40.50.150">
    <property type="entry name" value="Vaccinia Virus protein VP39"/>
    <property type="match status" value="1"/>
</dbReference>
<dbReference type="GO" id="GO:0031591">
    <property type="term" value="P:wybutosine biosynthetic process"/>
    <property type="evidence" value="ECO:0007669"/>
    <property type="project" value="TreeGrafter"/>
</dbReference>
<feature type="compositionally biased region" description="Basic and acidic residues" evidence="4">
    <location>
        <begin position="199"/>
        <end position="210"/>
    </location>
</feature>
<keyword evidence="6" id="KW-1185">Reference proteome</keyword>